<dbReference type="PANTHER" id="PTHR30053">
    <property type="entry name" value="ELONGATION FACTOR P"/>
    <property type="match status" value="1"/>
</dbReference>
<dbReference type="SMART" id="SM00841">
    <property type="entry name" value="Elong-fact-P_C"/>
    <property type="match status" value="1"/>
</dbReference>
<dbReference type="EMBL" id="VXOY01000020">
    <property type="protein sequence ID" value="MYE38345.1"/>
    <property type="molecule type" value="Genomic_DNA"/>
</dbReference>
<dbReference type="CDD" id="cd05794">
    <property type="entry name" value="S1_EF-P_repeat_2"/>
    <property type="match status" value="1"/>
</dbReference>
<comment type="caution">
    <text evidence="3">The sequence shown here is derived from an EMBL/GenBank/DDBJ whole genome shotgun (WGS) entry which is preliminary data.</text>
</comment>
<keyword evidence="3" id="KW-0648">Protein biosynthesis</keyword>
<feature type="domain" description="Elongation factor P C-terminal" evidence="2">
    <location>
        <begin position="136"/>
        <end position="191"/>
    </location>
</feature>
<dbReference type="Pfam" id="PF08207">
    <property type="entry name" value="EFP_N"/>
    <property type="match status" value="1"/>
</dbReference>
<evidence type="ECO:0000313" key="3">
    <source>
        <dbReference type="EMBL" id="MYE38345.1"/>
    </source>
</evidence>
<reference evidence="3 4" key="1">
    <citation type="submission" date="2019-09" db="EMBL/GenBank/DDBJ databases">
        <title>Characterisation of the sponge microbiome using genome-centric metagenomics.</title>
        <authorList>
            <person name="Engelberts J.P."/>
            <person name="Robbins S.J."/>
            <person name="De Goeij J.M."/>
            <person name="Aranda M."/>
            <person name="Bell S.C."/>
            <person name="Webster N.S."/>
        </authorList>
    </citation>
    <scope>NUCLEOTIDE SEQUENCE [LARGE SCALE GENOMIC DNA]</scope>
    <source>
        <strain evidence="3">SB0662_bin_43</strain>
    </source>
</reference>
<dbReference type="PANTHER" id="PTHR30053:SF12">
    <property type="entry name" value="ELONGATION FACTOR P (EF-P) FAMILY PROTEIN"/>
    <property type="match status" value="1"/>
</dbReference>
<proteinExistence type="inferred from homology"/>
<gene>
    <name evidence="3" type="ORF">F4X82_02420</name>
</gene>
<accession>A0A845DAB6</accession>
<evidence type="ECO:0000313" key="4">
    <source>
        <dbReference type="Proteomes" id="UP000449092"/>
    </source>
</evidence>
<dbReference type="Gene3D" id="2.40.50.140">
    <property type="entry name" value="Nucleic acid-binding proteins"/>
    <property type="match status" value="2"/>
</dbReference>
<keyword evidence="3" id="KW-0251">Elongation factor</keyword>
<dbReference type="InterPro" id="IPR013185">
    <property type="entry name" value="Transl_elong_KOW-like"/>
</dbReference>
<dbReference type="GO" id="GO:0005829">
    <property type="term" value="C:cytosol"/>
    <property type="evidence" value="ECO:0007669"/>
    <property type="project" value="UniProtKB-ARBA"/>
</dbReference>
<evidence type="ECO:0000259" key="2">
    <source>
        <dbReference type="SMART" id="SM00841"/>
    </source>
</evidence>
<dbReference type="FunFam" id="2.40.50.140:FF:000004">
    <property type="entry name" value="Elongation factor P"/>
    <property type="match status" value="1"/>
</dbReference>
<dbReference type="Gene3D" id="2.30.30.30">
    <property type="match status" value="1"/>
</dbReference>
<dbReference type="InterPro" id="IPR020599">
    <property type="entry name" value="Transl_elong_fac_P/YeiP"/>
</dbReference>
<dbReference type="NCBIfam" id="NF001810">
    <property type="entry name" value="PRK00529.1"/>
    <property type="match status" value="1"/>
</dbReference>
<dbReference type="Proteomes" id="UP000449092">
    <property type="component" value="Unassembled WGS sequence"/>
</dbReference>
<dbReference type="SUPFAM" id="SSF50249">
    <property type="entry name" value="Nucleic acid-binding proteins"/>
    <property type="match status" value="2"/>
</dbReference>
<dbReference type="InterPro" id="IPR008991">
    <property type="entry name" value="Translation_prot_SH3-like_sf"/>
</dbReference>
<dbReference type="Pfam" id="PF09285">
    <property type="entry name" value="Elong-fact-P_C"/>
    <property type="match status" value="1"/>
</dbReference>
<evidence type="ECO:0000256" key="1">
    <source>
        <dbReference type="ARBA" id="ARBA00009479"/>
    </source>
</evidence>
<dbReference type="SUPFAM" id="SSF50104">
    <property type="entry name" value="Translation proteins SH3-like domain"/>
    <property type="match status" value="1"/>
</dbReference>
<dbReference type="InterPro" id="IPR014722">
    <property type="entry name" value="Rib_uL2_dom2"/>
</dbReference>
<dbReference type="InterPro" id="IPR015365">
    <property type="entry name" value="Elong-fact-P_C"/>
</dbReference>
<dbReference type="GO" id="GO:0043043">
    <property type="term" value="P:peptide biosynthetic process"/>
    <property type="evidence" value="ECO:0007669"/>
    <property type="project" value="InterPro"/>
</dbReference>
<dbReference type="AlphaFoldDB" id="A0A845DAB6"/>
<name>A0A845DAB6_9BACT</name>
<protein>
    <submittedName>
        <fullName evidence="3">Elongation factor P</fullName>
    </submittedName>
</protein>
<organism evidence="3 4">
    <name type="scientific">Candidatus Spechtbacteria bacterium SB0662_bin_43</name>
    <dbReference type="NCBI Taxonomy" id="2604897"/>
    <lineage>
        <taxon>Bacteria</taxon>
        <taxon>Candidatus Spechtiibacteriota</taxon>
    </lineage>
</organism>
<sequence>MTRGCMSLSINDLQKDTLFLLDGTPHQVLEVHHKKMARQGATLEVKCRNLISKTNITRTFFPSDKFEYAEIDKKEMVFLYHHREEYWFVGIGNKSDRVKIARKDIDDVADYLLPNTEVVVEYFNNTVIGVRIPIKVDMEVIEAPPSIKGNTVSSGTKQVVVASGMSVKTPLFIQKGDVIRINTQKGEYVERVQKAGI</sequence>
<dbReference type="PIRSF" id="PIRSF005901">
    <property type="entry name" value="EF-P"/>
    <property type="match status" value="1"/>
</dbReference>
<dbReference type="InterPro" id="IPR012340">
    <property type="entry name" value="NA-bd_OB-fold"/>
</dbReference>
<comment type="similarity">
    <text evidence="1">Belongs to the elongation factor P family.</text>
</comment>
<dbReference type="GO" id="GO:0003746">
    <property type="term" value="F:translation elongation factor activity"/>
    <property type="evidence" value="ECO:0007669"/>
    <property type="project" value="UniProtKB-KW"/>
</dbReference>